<organism evidence="2 3">
    <name type="scientific">Phyllobacterium phragmitis</name>
    <dbReference type="NCBI Taxonomy" id="2670329"/>
    <lineage>
        <taxon>Bacteria</taxon>
        <taxon>Pseudomonadati</taxon>
        <taxon>Pseudomonadota</taxon>
        <taxon>Alphaproteobacteria</taxon>
        <taxon>Hyphomicrobiales</taxon>
        <taxon>Phyllobacteriaceae</taxon>
        <taxon>Phyllobacterium</taxon>
    </lineage>
</organism>
<feature type="chain" id="PRO_5015399526" evidence="1">
    <location>
        <begin position="20"/>
        <end position="116"/>
    </location>
</feature>
<evidence type="ECO:0000256" key="1">
    <source>
        <dbReference type="SAM" id="SignalP"/>
    </source>
</evidence>
<dbReference type="Proteomes" id="UP000239434">
    <property type="component" value="Unassembled WGS sequence"/>
</dbReference>
<gene>
    <name evidence="2" type="ORF">C5748_18475</name>
</gene>
<dbReference type="EMBL" id="PVBR01000014">
    <property type="protein sequence ID" value="PRD42134.1"/>
    <property type="molecule type" value="Genomic_DNA"/>
</dbReference>
<sequence>MRVLWILIAVAAATSAASAQTKTYDPETATPRERATVESAFLLVTAKECSIQRDDDTLVQKAINVAKPRLMGEGYTEGEAEEFVAQAIADKPGDKPELLGPVSCALYDGAMKKGAP</sequence>
<reference evidence="2 3" key="1">
    <citation type="submission" date="2018-02" db="EMBL/GenBank/DDBJ databases">
        <title>The draft genome of Phyllobacterium sp. 1N-3.</title>
        <authorList>
            <person name="Liu L."/>
            <person name="Li L."/>
            <person name="Zhang X."/>
            <person name="Wang T."/>
            <person name="Liang L."/>
        </authorList>
    </citation>
    <scope>NUCLEOTIDE SEQUENCE [LARGE SCALE GENOMIC DNA]</scope>
    <source>
        <strain evidence="2 3">1N-3</strain>
    </source>
</reference>
<evidence type="ECO:0000313" key="3">
    <source>
        <dbReference type="Proteomes" id="UP000239434"/>
    </source>
</evidence>
<comment type="caution">
    <text evidence="2">The sequence shown here is derived from an EMBL/GenBank/DDBJ whole genome shotgun (WGS) entry which is preliminary data.</text>
</comment>
<proteinExistence type="predicted"/>
<accession>A0A2S9INN3</accession>
<evidence type="ECO:0000313" key="2">
    <source>
        <dbReference type="EMBL" id="PRD42134.1"/>
    </source>
</evidence>
<name>A0A2S9INN3_9HYPH</name>
<keyword evidence="3" id="KW-1185">Reference proteome</keyword>
<feature type="signal peptide" evidence="1">
    <location>
        <begin position="1"/>
        <end position="19"/>
    </location>
</feature>
<dbReference type="AlphaFoldDB" id="A0A2S9INN3"/>
<dbReference type="RefSeq" id="WP_105743402.1">
    <property type="nucleotide sequence ID" value="NZ_PVBR01000014.1"/>
</dbReference>
<keyword evidence="1" id="KW-0732">Signal</keyword>
<protein>
    <submittedName>
        <fullName evidence="2">Uncharacterized protein</fullName>
    </submittedName>
</protein>